<organism evidence="1 2">
    <name type="scientific">Bacillus thuringiensis subsp. tolworthi</name>
    <dbReference type="NCBI Taxonomy" id="1442"/>
    <lineage>
        <taxon>Bacteria</taxon>
        <taxon>Bacillati</taxon>
        <taxon>Bacillota</taxon>
        <taxon>Bacilli</taxon>
        <taxon>Bacillales</taxon>
        <taxon>Bacillaceae</taxon>
        <taxon>Bacillus</taxon>
        <taxon>Bacillus cereus group</taxon>
    </lineage>
</organism>
<sequence length="101" mass="11477">MNWYKKYALKKLDKCIKKYMLIREIAAKIGSKCDETKLAGFIIGSNIKNNIPKAARSVKQLVNRRPSRFIKILALRNSPNIKATIPKGSIMRSAKKGKNIM</sequence>
<name>A0A9W3ZSQ6_BACTO</name>
<evidence type="ECO:0000313" key="2">
    <source>
        <dbReference type="Proteomes" id="UP000055316"/>
    </source>
</evidence>
<evidence type="ECO:0000313" key="1">
    <source>
        <dbReference type="EMBL" id="BAR81638.1"/>
    </source>
</evidence>
<dbReference type="AlphaFoldDB" id="A0A9W3ZSQ6"/>
<dbReference type="EMBL" id="AP014864">
    <property type="protein sequence ID" value="BAR81638.1"/>
    <property type="molecule type" value="Genomic_DNA"/>
</dbReference>
<dbReference type="Proteomes" id="UP000055316">
    <property type="component" value="Chromosome"/>
</dbReference>
<protein>
    <submittedName>
        <fullName evidence="1">Uncharacterized protein</fullName>
    </submittedName>
</protein>
<gene>
    <name evidence="1" type="ORF">KNN_00788</name>
</gene>
<reference evidence="1 2" key="1">
    <citation type="submission" date="2015-05" db="EMBL/GenBank/DDBJ databases">
        <title>Whole genome sequence of Bacillus thuringiensis serovar tolworthi Pasteur Institute Standard strain.</title>
        <authorList>
            <person name="Kanda K."/>
            <person name="Nakashima K."/>
            <person name="Nagano Y."/>
        </authorList>
    </citation>
    <scope>NUCLEOTIDE SEQUENCE [LARGE SCALE GENOMIC DNA]</scope>
    <source>
        <strain evidence="1 2">Pasteur Institute Standard strain</strain>
    </source>
</reference>
<proteinExistence type="predicted"/>
<accession>A0A9W3ZSQ6</accession>